<accession>A0AAW0NF79</accession>
<comment type="caution">
    <text evidence="2">The sequence shown here is derived from an EMBL/GenBank/DDBJ whole genome shotgun (WGS) entry which is preliminary data.</text>
</comment>
<feature type="compositionally biased region" description="Basic and acidic residues" evidence="1">
    <location>
        <begin position="1"/>
        <end position="12"/>
    </location>
</feature>
<name>A0AAW0NF79_9GOBI</name>
<feature type="compositionally biased region" description="Low complexity" evidence="1">
    <location>
        <begin position="27"/>
        <end position="41"/>
    </location>
</feature>
<keyword evidence="3" id="KW-1185">Reference proteome</keyword>
<proteinExistence type="predicted"/>
<organism evidence="2 3">
    <name type="scientific">Mugilogobius chulae</name>
    <name type="common">yellowstripe goby</name>
    <dbReference type="NCBI Taxonomy" id="88201"/>
    <lineage>
        <taxon>Eukaryota</taxon>
        <taxon>Metazoa</taxon>
        <taxon>Chordata</taxon>
        <taxon>Craniata</taxon>
        <taxon>Vertebrata</taxon>
        <taxon>Euteleostomi</taxon>
        <taxon>Actinopterygii</taxon>
        <taxon>Neopterygii</taxon>
        <taxon>Teleostei</taxon>
        <taxon>Neoteleostei</taxon>
        <taxon>Acanthomorphata</taxon>
        <taxon>Gobiaria</taxon>
        <taxon>Gobiiformes</taxon>
        <taxon>Gobioidei</taxon>
        <taxon>Gobiidae</taxon>
        <taxon>Gobionellinae</taxon>
        <taxon>Mugilogobius</taxon>
    </lineage>
</organism>
<dbReference type="AlphaFoldDB" id="A0AAW0NF79"/>
<gene>
    <name evidence="2" type="ORF">WMY93_021930</name>
</gene>
<evidence type="ECO:0000313" key="3">
    <source>
        <dbReference type="Proteomes" id="UP001460270"/>
    </source>
</evidence>
<evidence type="ECO:0000256" key="1">
    <source>
        <dbReference type="SAM" id="MobiDB-lite"/>
    </source>
</evidence>
<protein>
    <submittedName>
        <fullName evidence="2">Uncharacterized protein</fullName>
    </submittedName>
</protein>
<sequence>MARDVRTPELRARLPLHISPPIHQPHPACSGLSAGASSPASHGRRDTHSTLTFQKQPEDRAVQGGEPTQHLGPENIAFLRVFDTRTAWSNPDEAVLGSGSRPESAFQ</sequence>
<evidence type="ECO:0000313" key="2">
    <source>
        <dbReference type="EMBL" id="KAK7896605.1"/>
    </source>
</evidence>
<feature type="region of interest" description="Disordered" evidence="1">
    <location>
        <begin position="1"/>
        <end position="75"/>
    </location>
</feature>
<dbReference type="EMBL" id="JBBPFD010000015">
    <property type="protein sequence ID" value="KAK7896605.1"/>
    <property type="molecule type" value="Genomic_DNA"/>
</dbReference>
<reference evidence="3" key="1">
    <citation type="submission" date="2024-04" db="EMBL/GenBank/DDBJ databases">
        <title>Salinicola lusitanus LLJ914,a marine bacterium isolated from the Okinawa Trough.</title>
        <authorList>
            <person name="Li J."/>
        </authorList>
    </citation>
    <scope>NUCLEOTIDE SEQUENCE [LARGE SCALE GENOMIC DNA]</scope>
</reference>
<dbReference type="Proteomes" id="UP001460270">
    <property type="component" value="Unassembled WGS sequence"/>
</dbReference>